<feature type="transmembrane region" description="Helical" evidence="1">
    <location>
        <begin position="41"/>
        <end position="64"/>
    </location>
</feature>
<name>A0A919YBX9_9BACL</name>
<evidence type="ECO:0000313" key="4">
    <source>
        <dbReference type="Proteomes" id="UP000682811"/>
    </source>
</evidence>
<gene>
    <name evidence="3" type="ORF">J34TS1_11030</name>
</gene>
<reference evidence="3 4" key="1">
    <citation type="submission" date="2021-03" db="EMBL/GenBank/DDBJ databases">
        <title>Antimicrobial resistance genes in bacteria isolated from Japanese honey, and their potential for conferring macrolide and lincosamide resistance in the American foulbrood pathogen Paenibacillus larvae.</title>
        <authorList>
            <person name="Okamoto M."/>
            <person name="Kumagai M."/>
            <person name="Kanamori H."/>
            <person name="Takamatsu D."/>
        </authorList>
    </citation>
    <scope>NUCLEOTIDE SEQUENCE [LARGE SCALE GENOMIC DNA]</scope>
    <source>
        <strain evidence="3 4">J34TS1</strain>
    </source>
</reference>
<dbReference type="InterPro" id="IPR018392">
    <property type="entry name" value="LysM"/>
</dbReference>
<dbReference type="EMBL" id="BORT01000003">
    <property type="protein sequence ID" value="GIO46338.1"/>
    <property type="molecule type" value="Genomic_DNA"/>
</dbReference>
<evidence type="ECO:0000256" key="1">
    <source>
        <dbReference type="SAM" id="Phobius"/>
    </source>
</evidence>
<organism evidence="3 4">
    <name type="scientific">Paenibacillus azoreducens</name>
    <dbReference type="NCBI Taxonomy" id="116718"/>
    <lineage>
        <taxon>Bacteria</taxon>
        <taxon>Bacillati</taxon>
        <taxon>Bacillota</taxon>
        <taxon>Bacilli</taxon>
        <taxon>Bacillales</taxon>
        <taxon>Paenibacillaceae</taxon>
        <taxon>Paenibacillus</taxon>
    </lineage>
</organism>
<dbReference type="Proteomes" id="UP000682811">
    <property type="component" value="Unassembled WGS sequence"/>
</dbReference>
<keyword evidence="1" id="KW-1133">Transmembrane helix</keyword>
<dbReference type="InterPro" id="IPR036779">
    <property type="entry name" value="LysM_dom_sf"/>
</dbReference>
<keyword evidence="4" id="KW-1185">Reference proteome</keyword>
<accession>A0A919YBX9</accession>
<dbReference type="SMART" id="SM00257">
    <property type="entry name" value="LysM"/>
    <property type="match status" value="1"/>
</dbReference>
<keyword evidence="1" id="KW-0812">Transmembrane</keyword>
<evidence type="ECO:0000259" key="2">
    <source>
        <dbReference type="PROSITE" id="PS51782"/>
    </source>
</evidence>
<proteinExistence type="predicted"/>
<sequence length="127" mass="14284">MLKYTTYQSIYNNEVSAVTGSSSWRPVERLRGLQMMFERRLLMKLVLAIMIMVAGGTGMVRVFAGSAHDEVPMEKVVVSKGDTLWEIAREYKPEGMDTRAYIQIIKKVNHLKSAGIEAGDVLSLPIY</sequence>
<dbReference type="CDD" id="cd00118">
    <property type="entry name" value="LysM"/>
    <property type="match status" value="1"/>
</dbReference>
<dbReference type="RefSeq" id="WP_212977374.1">
    <property type="nucleotide sequence ID" value="NZ_AP025343.1"/>
</dbReference>
<dbReference type="Gene3D" id="3.10.350.10">
    <property type="entry name" value="LysM domain"/>
    <property type="match status" value="1"/>
</dbReference>
<dbReference type="AlphaFoldDB" id="A0A919YBX9"/>
<dbReference type="SUPFAM" id="SSF54106">
    <property type="entry name" value="LysM domain"/>
    <property type="match status" value="1"/>
</dbReference>
<comment type="caution">
    <text evidence="3">The sequence shown here is derived from an EMBL/GenBank/DDBJ whole genome shotgun (WGS) entry which is preliminary data.</text>
</comment>
<keyword evidence="1" id="KW-0472">Membrane</keyword>
<evidence type="ECO:0000313" key="3">
    <source>
        <dbReference type="EMBL" id="GIO46338.1"/>
    </source>
</evidence>
<dbReference type="Pfam" id="PF01476">
    <property type="entry name" value="LysM"/>
    <property type="match status" value="1"/>
</dbReference>
<dbReference type="PROSITE" id="PS51782">
    <property type="entry name" value="LYSM"/>
    <property type="match status" value="1"/>
</dbReference>
<protein>
    <recommendedName>
        <fullName evidence="2">LysM domain-containing protein</fullName>
    </recommendedName>
</protein>
<feature type="domain" description="LysM" evidence="2">
    <location>
        <begin position="74"/>
        <end position="124"/>
    </location>
</feature>